<dbReference type="Proteomes" id="UP000037043">
    <property type="component" value="Unassembled WGS sequence"/>
</dbReference>
<name>A0A0L6Z8J2_9CLOT</name>
<gene>
    <name evidence="2" type="ORF">CLHOM_23930</name>
</gene>
<evidence type="ECO:0000313" key="3">
    <source>
        <dbReference type="Proteomes" id="UP000037043"/>
    </source>
</evidence>
<dbReference type="AlphaFoldDB" id="A0A0L6Z8J2"/>
<organism evidence="2 3">
    <name type="scientific">Clostridium homopropionicum DSM 5847</name>
    <dbReference type="NCBI Taxonomy" id="1121318"/>
    <lineage>
        <taxon>Bacteria</taxon>
        <taxon>Bacillati</taxon>
        <taxon>Bacillota</taxon>
        <taxon>Clostridia</taxon>
        <taxon>Eubacteriales</taxon>
        <taxon>Clostridiaceae</taxon>
        <taxon>Clostridium</taxon>
    </lineage>
</organism>
<proteinExistence type="predicted"/>
<keyword evidence="3" id="KW-1185">Reference proteome</keyword>
<dbReference type="PATRIC" id="fig|1121318.3.peg.2408"/>
<reference evidence="3" key="1">
    <citation type="submission" date="2015-08" db="EMBL/GenBank/DDBJ databases">
        <title>Genome sequence of the strict anaerobe Clostridium homopropionicum LuHBu1 (DSM 5847T).</title>
        <authorList>
            <person name="Poehlein A."/>
            <person name="Beck M."/>
            <person name="Schiel-Bengelsdorf B."/>
            <person name="Bengelsdorf F.R."/>
            <person name="Daniel R."/>
            <person name="Duerre P."/>
        </authorList>
    </citation>
    <scope>NUCLEOTIDE SEQUENCE [LARGE SCALE GENOMIC DNA]</scope>
    <source>
        <strain evidence="3">DSM 5847</strain>
    </source>
</reference>
<sequence length="102" mass="11104">MIGSKRRVISFKNRGIVNKLGKNFAFPKFDKEVIEKIFEDTNTPKALFTIISSKGSVPRKAGAKMIAYSDGRTIGSIGGGCSEAGVLTITIFPIFPQKHSLK</sequence>
<feature type="domain" description="XdhC- CoxI" evidence="1">
    <location>
        <begin position="42"/>
        <end position="87"/>
    </location>
</feature>
<dbReference type="EMBL" id="LHUR01000027">
    <property type="protein sequence ID" value="KOA19287.1"/>
    <property type="molecule type" value="Genomic_DNA"/>
</dbReference>
<dbReference type="STRING" id="36844.SAMN04488501_106152"/>
<protein>
    <submittedName>
        <fullName evidence="2">XdhC and CoxI family protein</fullName>
    </submittedName>
</protein>
<dbReference type="Pfam" id="PF02625">
    <property type="entry name" value="XdhC_CoxI"/>
    <property type="match status" value="1"/>
</dbReference>
<dbReference type="InterPro" id="IPR003777">
    <property type="entry name" value="XdhC_CoxI"/>
</dbReference>
<dbReference type="RefSeq" id="WP_052221898.1">
    <property type="nucleotide sequence ID" value="NZ_LHUR01000027.1"/>
</dbReference>
<comment type="caution">
    <text evidence="2">The sequence shown here is derived from an EMBL/GenBank/DDBJ whole genome shotgun (WGS) entry which is preliminary data.</text>
</comment>
<evidence type="ECO:0000259" key="1">
    <source>
        <dbReference type="Pfam" id="PF02625"/>
    </source>
</evidence>
<evidence type="ECO:0000313" key="2">
    <source>
        <dbReference type="EMBL" id="KOA19287.1"/>
    </source>
</evidence>
<accession>A0A0L6Z8J2</accession>